<evidence type="ECO:0000256" key="2">
    <source>
        <dbReference type="ARBA" id="ARBA00006962"/>
    </source>
</evidence>
<dbReference type="InterPro" id="IPR050519">
    <property type="entry name" value="Glycosyltransf_28_UgtP"/>
</dbReference>
<comment type="caution">
    <text evidence="7">The sequence shown here is derived from an EMBL/GenBank/DDBJ whole genome shotgun (WGS) entry which is preliminary data.</text>
</comment>
<accession>A0ABW3RS98</accession>
<dbReference type="Proteomes" id="UP001597262">
    <property type="component" value="Unassembled WGS sequence"/>
</dbReference>
<keyword evidence="4" id="KW-0808">Transferase</keyword>
<dbReference type="SUPFAM" id="SSF53756">
    <property type="entry name" value="UDP-Glycosyltransferase/glycogen phosphorylase"/>
    <property type="match status" value="1"/>
</dbReference>
<name>A0ABW3RS98_9BACL</name>
<evidence type="ECO:0000259" key="6">
    <source>
        <dbReference type="Pfam" id="PF06925"/>
    </source>
</evidence>
<dbReference type="Pfam" id="PF04101">
    <property type="entry name" value="Glyco_tran_28_C"/>
    <property type="match status" value="1"/>
</dbReference>
<dbReference type="RefSeq" id="WP_379316128.1">
    <property type="nucleotide sequence ID" value="NZ_JBHTLM010000001.1"/>
</dbReference>
<dbReference type="InterPro" id="IPR009695">
    <property type="entry name" value="Diacylglyc_glucosyltr_N"/>
</dbReference>
<organism evidence="7 8">
    <name type="scientific">Paenibacillus puldeungensis</name>
    <dbReference type="NCBI Taxonomy" id="696536"/>
    <lineage>
        <taxon>Bacteria</taxon>
        <taxon>Bacillati</taxon>
        <taxon>Bacillota</taxon>
        <taxon>Bacilli</taxon>
        <taxon>Bacillales</taxon>
        <taxon>Paenibacillaceae</taxon>
        <taxon>Paenibacillus</taxon>
    </lineage>
</organism>
<feature type="domain" description="Diacylglycerol glucosyltransferase N-terminal" evidence="6">
    <location>
        <begin position="17"/>
        <end position="181"/>
    </location>
</feature>
<dbReference type="PANTHER" id="PTHR43025">
    <property type="entry name" value="MONOGALACTOSYLDIACYLGLYCEROL SYNTHASE"/>
    <property type="match status" value="1"/>
</dbReference>
<dbReference type="EMBL" id="JBHTLM010000001">
    <property type="protein sequence ID" value="MFD1175111.1"/>
    <property type="molecule type" value="Genomic_DNA"/>
</dbReference>
<feature type="domain" description="Glycosyl transferase family 28 C-terminal" evidence="5">
    <location>
        <begin position="205"/>
        <end position="323"/>
    </location>
</feature>
<comment type="subcellular location">
    <subcellularLocation>
        <location evidence="1">Membrane</location>
    </subcellularLocation>
</comment>
<protein>
    <submittedName>
        <fullName evidence="7">Glycosyltransferase</fullName>
    </submittedName>
</protein>
<dbReference type="Pfam" id="PF06925">
    <property type="entry name" value="MGDG_synth"/>
    <property type="match status" value="1"/>
</dbReference>
<evidence type="ECO:0000259" key="5">
    <source>
        <dbReference type="Pfam" id="PF04101"/>
    </source>
</evidence>
<evidence type="ECO:0000313" key="7">
    <source>
        <dbReference type="EMBL" id="MFD1175111.1"/>
    </source>
</evidence>
<sequence length="393" mass="43988">MRKKRVLILSEGFGSGHTQAGHALAAGLKKLCPYIQARVMELGSFLNPTVAPLIISAYRRTVSTSPALFGMYYRKNYEKPVGRLARLALHKMFYQHASEVIEQLRPELIICTHPIPSAIISRLKAAGLDVPLWTVITDYDAHGSWLSPGVDRYLVSTEEVRDQLISRGVREDAVEATGIPVHPDFWVRQDPSAVREELGLKNMPTVLVMGGGWGLLFKEELISKLTARREEIQIVCCMGSNKKLIEKLSNHPAFQHPNVKVLGYTREVSKWMDASDLLITKPGGMTCTEGLAKGIPMLFYESLPGQEEKNKDYFVNHGYGTEFTSPEVLDHWFEAIRDHGHGAPVRINNKLTPLYPAYRPDRCVQSVIRELQGTIGPVRLHAQSGQKVKQQAN</sequence>
<comment type="similarity">
    <text evidence="2">Belongs to the glycosyltransferase 28 family.</text>
</comment>
<dbReference type="Gene3D" id="3.40.50.2000">
    <property type="entry name" value="Glycogen Phosphorylase B"/>
    <property type="match status" value="1"/>
</dbReference>
<evidence type="ECO:0000256" key="1">
    <source>
        <dbReference type="ARBA" id="ARBA00004370"/>
    </source>
</evidence>
<evidence type="ECO:0000256" key="4">
    <source>
        <dbReference type="ARBA" id="ARBA00022679"/>
    </source>
</evidence>
<dbReference type="PANTHER" id="PTHR43025:SF3">
    <property type="entry name" value="MONOGALACTOSYLDIACYLGLYCEROL SYNTHASE 1, CHLOROPLASTIC"/>
    <property type="match status" value="1"/>
</dbReference>
<keyword evidence="3" id="KW-0328">Glycosyltransferase</keyword>
<dbReference type="InterPro" id="IPR007235">
    <property type="entry name" value="Glyco_trans_28_C"/>
</dbReference>
<keyword evidence="8" id="KW-1185">Reference proteome</keyword>
<gene>
    <name evidence="7" type="ORF">ACFQ3W_02145</name>
</gene>
<evidence type="ECO:0000256" key="3">
    <source>
        <dbReference type="ARBA" id="ARBA00022676"/>
    </source>
</evidence>
<evidence type="ECO:0000313" key="8">
    <source>
        <dbReference type="Proteomes" id="UP001597262"/>
    </source>
</evidence>
<reference evidence="8" key="1">
    <citation type="journal article" date="2019" name="Int. J. Syst. Evol. Microbiol.">
        <title>The Global Catalogue of Microorganisms (GCM) 10K type strain sequencing project: providing services to taxonomists for standard genome sequencing and annotation.</title>
        <authorList>
            <consortium name="The Broad Institute Genomics Platform"/>
            <consortium name="The Broad Institute Genome Sequencing Center for Infectious Disease"/>
            <person name="Wu L."/>
            <person name="Ma J."/>
        </authorList>
    </citation>
    <scope>NUCLEOTIDE SEQUENCE [LARGE SCALE GENOMIC DNA]</scope>
    <source>
        <strain evidence="8">CCUG 59189</strain>
    </source>
</reference>
<proteinExistence type="inferred from homology"/>